<proteinExistence type="predicted"/>
<reference evidence="2 3" key="1">
    <citation type="submission" date="2020-07" db="EMBL/GenBank/DDBJ databases">
        <title>Exploring microbial biodiversity for novel pathways involved in the catabolism of aromatic compounds derived from lignin.</title>
        <authorList>
            <person name="Elkins J."/>
        </authorList>
    </citation>
    <scope>NUCLEOTIDE SEQUENCE [LARGE SCALE GENOMIC DNA]</scope>
    <source>
        <strain evidence="2 3">H2C3C</strain>
    </source>
</reference>
<sequence>MNATRRSPLSFFPVPQADELLDSIVYRFHRLSGRRKVAETLSALFGVNQRTLPRLMCTRLSHMAALLPMSVCPDAEELVRRHTLLPALGRHFNGEQFRSAITGCLSSVSVGTPKICAGHQTVFHSNFACCPICVAEEQEQLGFAYWHRSHQLDGVATCHRHGCDLISRCQYCRRAIHAAGSDELPQRQCRACGRNTLPVHGHDTSVGRLARLAHEALHGPLRGTDQVGLLQAVLEVTGDNTEEVCREMADIYGTGFLPNVVRAGSEDWLRSGIRSVRKNWRYGPRQLRFWRYAHTLAVADFIFGSWEYLDREIQRVADVSAMR</sequence>
<evidence type="ECO:0000313" key="3">
    <source>
        <dbReference type="Proteomes" id="UP000540929"/>
    </source>
</evidence>
<evidence type="ECO:0000259" key="1">
    <source>
        <dbReference type="Pfam" id="PF06527"/>
    </source>
</evidence>
<evidence type="ECO:0000313" key="2">
    <source>
        <dbReference type="EMBL" id="NYH23833.1"/>
    </source>
</evidence>
<dbReference type="Proteomes" id="UP000540929">
    <property type="component" value="Unassembled WGS sequence"/>
</dbReference>
<comment type="caution">
    <text evidence="2">The sequence shown here is derived from an EMBL/GenBank/DDBJ whole genome shotgun (WGS) entry which is preliminary data.</text>
</comment>
<dbReference type="RefSeq" id="WP_179744269.1">
    <property type="nucleotide sequence ID" value="NZ_JACCAS010000001.1"/>
</dbReference>
<dbReference type="AlphaFoldDB" id="A0A7Y9WNV4"/>
<dbReference type="EMBL" id="JACCAS010000001">
    <property type="protein sequence ID" value="NYH23833.1"/>
    <property type="molecule type" value="Genomic_DNA"/>
</dbReference>
<gene>
    <name evidence="2" type="ORF">GGD40_003312</name>
</gene>
<keyword evidence="3" id="KW-1185">Reference proteome</keyword>
<dbReference type="InterPro" id="IPR009492">
    <property type="entry name" value="TniQ"/>
</dbReference>
<protein>
    <recommendedName>
        <fullName evidence="1">TniQ domain-containing protein</fullName>
    </recommendedName>
</protein>
<accession>A0A7Y9WNV4</accession>
<dbReference type="Pfam" id="PF06527">
    <property type="entry name" value="TniQ"/>
    <property type="match status" value="1"/>
</dbReference>
<name>A0A7Y9WNV4_9BURK</name>
<organism evidence="2 3">
    <name type="scientific">Paraburkholderia bryophila</name>
    <dbReference type="NCBI Taxonomy" id="420952"/>
    <lineage>
        <taxon>Bacteria</taxon>
        <taxon>Pseudomonadati</taxon>
        <taxon>Pseudomonadota</taxon>
        <taxon>Betaproteobacteria</taxon>
        <taxon>Burkholderiales</taxon>
        <taxon>Burkholderiaceae</taxon>
        <taxon>Paraburkholderia</taxon>
    </lineage>
</organism>
<feature type="domain" description="TniQ" evidence="1">
    <location>
        <begin position="11"/>
        <end position="165"/>
    </location>
</feature>